<comment type="function">
    <text evidence="3">Catalyzes the post-translational formation of 4-hydroxyproline in -Xaa-Pro-Gly- sequences in collagens and other proteins.</text>
</comment>
<dbReference type="FunFam" id="2.60.120.620:FF:000013">
    <property type="entry name" value="Prolyl 4-hydroxylase subunit alpha 3"/>
    <property type="match status" value="1"/>
</dbReference>
<dbReference type="InterPro" id="IPR011990">
    <property type="entry name" value="TPR-like_helical_dom_sf"/>
</dbReference>
<keyword evidence="12" id="KW-0223">Dioxygenase</keyword>
<feature type="chain" id="PRO_5044766860" description="Prolyl 4-hydroxylase subunit alpha-3" evidence="20">
    <location>
        <begin position="23"/>
        <end position="544"/>
    </location>
</feature>
<dbReference type="InterPro" id="IPR059068">
    <property type="entry name" value="TPR_P4H"/>
</dbReference>
<dbReference type="EMBL" id="JBHFQA010000007">
    <property type="protein sequence ID" value="KAL2095990.1"/>
    <property type="molecule type" value="Genomic_DNA"/>
</dbReference>
<evidence type="ECO:0000256" key="9">
    <source>
        <dbReference type="ARBA" id="ARBA00022803"/>
    </source>
</evidence>
<dbReference type="Proteomes" id="UP001591681">
    <property type="component" value="Unassembled WGS sequence"/>
</dbReference>
<evidence type="ECO:0000256" key="18">
    <source>
        <dbReference type="ARBA" id="ARBA00070101"/>
    </source>
</evidence>
<dbReference type="InterPro" id="IPR044862">
    <property type="entry name" value="Pro_4_hyd_alph_FE2OG_OXY"/>
</dbReference>
<evidence type="ECO:0000256" key="1">
    <source>
        <dbReference type="ARBA" id="ARBA00001954"/>
    </source>
</evidence>
<evidence type="ECO:0000256" key="5">
    <source>
        <dbReference type="ARBA" id="ARBA00006511"/>
    </source>
</evidence>
<comment type="subcellular location">
    <subcellularLocation>
        <location evidence="4">Endoplasmic reticulum lumen</location>
    </subcellularLocation>
</comment>
<comment type="cofactor">
    <cofactor evidence="1">
        <name>Fe(2+)</name>
        <dbReference type="ChEBI" id="CHEBI:29033"/>
    </cofactor>
</comment>
<keyword evidence="8 20" id="KW-0732">Signal</keyword>
<dbReference type="Gene3D" id="1.25.40.10">
    <property type="entry name" value="Tetratricopeptide repeat domain"/>
    <property type="match status" value="1"/>
</dbReference>
<dbReference type="Gene3D" id="6.10.140.1460">
    <property type="match status" value="1"/>
</dbReference>
<comment type="cofactor">
    <cofactor evidence="2">
        <name>L-ascorbate</name>
        <dbReference type="ChEBI" id="CHEBI:38290"/>
    </cofactor>
</comment>
<evidence type="ECO:0000256" key="6">
    <source>
        <dbReference type="ARBA" id="ARBA00012269"/>
    </source>
</evidence>
<evidence type="ECO:0000256" key="7">
    <source>
        <dbReference type="ARBA" id="ARBA00022723"/>
    </source>
</evidence>
<dbReference type="Pfam" id="PF08336">
    <property type="entry name" value="P4Ha_N"/>
    <property type="match status" value="1"/>
</dbReference>
<evidence type="ECO:0000256" key="16">
    <source>
        <dbReference type="ARBA" id="ARBA00052531"/>
    </source>
</evidence>
<feature type="domain" description="Fe2OG dioxygenase" evidence="21">
    <location>
        <begin position="422"/>
        <end position="529"/>
    </location>
</feature>
<evidence type="ECO:0000256" key="17">
    <source>
        <dbReference type="ARBA" id="ARBA00066245"/>
    </source>
</evidence>
<keyword evidence="9" id="KW-0802">TPR repeat</keyword>
<keyword evidence="15" id="KW-0325">Glycoprotein</keyword>
<dbReference type="PANTHER" id="PTHR10869">
    <property type="entry name" value="PROLYL 4-HYDROXYLASE ALPHA SUBUNIT"/>
    <property type="match status" value="1"/>
</dbReference>
<dbReference type="GO" id="GO:0004656">
    <property type="term" value="F:procollagen-proline 4-dioxygenase activity"/>
    <property type="evidence" value="ECO:0007669"/>
    <property type="project" value="UniProtKB-EC"/>
</dbReference>
<keyword evidence="10" id="KW-0256">Endoplasmic reticulum</keyword>
<dbReference type="SUPFAM" id="SSF48452">
    <property type="entry name" value="TPR-like"/>
    <property type="match status" value="1"/>
</dbReference>
<comment type="caution">
    <text evidence="22">The sequence shown here is derived from an EMBL/GenBank/DDBJ whole genome shotgun (WGS) entry which is preliminary data.</text>
</comment>
<reference evidence="22 23" key="1">
    <citation type="submission" date="2024-09" db="EMBL/GenBank/DDBJ databases">
        <title>A chromosome-level genome assembly of Gray's grenadier anchovy, Coilia grayii.</title>
        <authorList>
            <person name="Fu Z."/>
        </authorList>
    </citation>
    <scope>NUCLEOTIDE SEQUENCE [LARGE SCALE GENOMIC DNA]</scope>
    <source>
        <strain evidence="22">G4</strain>
        <tissue evidence="22">Muscle</tissue>
    </source>
</reference>
<keyword evidence="11" id="KW-0847">Vitamin C</keyword>
<dbReference type="GO" id="GO:0005788">
    <property type="term" value="C:endoplasmic reticulum lumen"/>
    <property type="evidence" value="ECO:0007669"/>
    <property type="project" value="UniProtKB-SubCell"/>
</dbReference>
<dbReference type="InterPro" id="IPR005123">
    <property type="entry name" value="Oxoglu/Fe-dep_dioxygenase_dom"/>
</dbReference>
<dbReference type="InterPro" id="IPR013547">
    <property type="entry name" value="P4H_N"/>
</dbReference>
<comment type="subunit">
    <text evidence="17">Heterotetramer of two alpha-3 chains and two beta chains (the beta chain is the multi-functional PDI).</text>
</comment>
<feature type="signal peptide" evidence="20">
    <location>
        <begin position="1"/>
        <end position="22"/>
    </location>
</feature>
<evidence type="ECO:0000313" key="23">
    <source>
        <dbReference type="Proteomes" id="UP001591681"/>
    </source>
</evidence>
<evidence type="ECO:0000256" key="2">
    <source>
        <dbReference type="ARBA" id="ARBA00001961"/>
    </source>
</evidence>
<gene>
    <name evidence="22" type="ORF">ACEWY4_008138</name>
</gene>
<dbReference type="GO" id="GO:0031418">
    <property type="term" value="F:L-ascorbic acid binding"/>
    <property type="evidence" value="ECO:0007669"/>
    <property type="project" value="UniProtKB-KW"/>
</dbReference>
<protein>
    <recommendedName>
        <fullName evidence="18">Prolyl 4-hydroxylase subunit alpha-3</fullName>
        <ecNumber evidence="6">1.14.11.2</ecNumber>
    </recommendedName>
    <alternativeName>
        <fullName evidence="19">Procollagen-proline,2-oxoglutarate-4-dioxygenase subunit alpha-3</fullName>
    </alternativeName>
</protein>
<evidence type="ECO:0000256" key="20">
    <source>
        <dbReference type="SAM" id="SignalP"/>
    </source>
</evidence>
<dbReference type="SMART" id="SM00702">
    <property type="entry name" value="P4Hc"/>
    <property type="match status" value="1"/>
</dbReference>
<proteinExistence type="inferred from homology"/>
<keyword evidence="13" id="KW-0560">Oxidoreductase</keyword>
<dbReference type="EC" id="1.14.11.2" evidence="6"/>
<dbReference type="FunFam" id="1.25.40.10:FF:000161">
    <property type="entry name" value="prolyl 4-hydroxylase subunit alpha-3 isoform X1"/>
    <property type="match status" value="1"/>
</dbReference>
<evidence type="ECO:0000259" key="21">
    <source>
        <dbReference type="PROSITE" id="PS51471"/>
    </source>
</evidence>
<evidence type="ECO:0000313" key="22">
    <source>
        <dbReference type="EMBL" id="KAL2095990.1"/>
    </source>
</evidence>
<keyword evidence="14" id="KW-0408">Iron</keyword>
<evidence type="ECO:0000256" key="19">
    <source>
        <dbReference type="ARBA" id="ARBA00083477"/>
    </source>
</evidence>
<accession>A0ABD1KA49</accession>
<comment type="similarity">
    <text evidence="5">Belongs to the P4HA family.</text>
</comment>
<evidence type="ECO:0000256" key="12">
    <source>
        <dbReference type="ARBA" id="ARBA00022964"/>
    </source>
</evidence>
<evidence type="ECO:0000256" key="15">
    <source>
        <dbReference type="ARBA" id="ARBA00023180"/>
    </source>
</evidence>
<evidence type="ECO:0000256" key="3">
    <source>
        <dbReference type="ARBA" id="ARBA00002035"/>
    </source>
</evidence>
<dbReference type="AlphaFoldDB" id="A0ABD1KA49"/>
<dbReference type="GO" id="GO:0046872">
    <property type="term" value="F:metal ion binding"/>
    <property type="evidence" value="ECO:0007669"/>
    <property type="project" value="UniProtKB-KW"/>
</dbReference>
<evidence type="ECO:0000256" key="8">
    <source>
        <dbReference type="ARBA" id="ARBA00022729"/>
    </source>
</evidence>
<dbReference type="InterPro" id="IPR006620">
    <property type="entry name" value="Pro_4_hyd_alph"/>
</dbReference>
<sequence length="544" mass="61850">MSIYFRLLTIWFVTNLVISTNGEIFTSMMNVRQAIDTERKLIYHLKTYIEQETERLRDIQRFYAKVFQLHSTVYTRLAGAAAANPLVAFTLIKRLHSEWPNVVYSNEAQENIQVLRSGYGGVEGSLPKHEDVQGAAQGLMRLQDVYSLRLEGLVRGNFQRLTNQGNTVDIYRPPVPIPLSGDDCFLVGKVAYDVEDYYHSVQWLEESVRLFRDSGLAWMPENEGSLEDALDHLAFSHFKTGNISYALRLSQELLRHDPLNGRVLLNVEKYERLLVENPPVATTASVLKRPSTTYLRTRDAYEKLCQTQGSQPKQYEDPELFCDYFTNGSPALLLRPVRREVVSFQPYVVLYHNFTTDSEAESIKKLAEPALRRSVVASGENQSTVDYRISKSAWLKETAHPSIGRLDERIQALTGLNVQHPYAEYLQVVNYGIGGHYEPHFDHATSESSPLYRLKTGNRVATFMIYLSAVDAGGSTAFIYANFSVPVVQNAALFWWNLYRNGQGNGDTLHAGCPVLVGDKWVANKWIHEYGQEFQRPCSPNPEE</sequence>
<evidence type="ECO:0000256" key="11">
    <source>
        <dbReference type="ARBA" id="ARBA00022896"/>
    </source>
</evidence>
<dbReference type="Pfam" id="PF13640">
    <property type="entry name" value="2OG-FeII_Oxy_3"/>
    <property type="match status" value="1"/>
</dbReference>
<comment type="catalytic activity">
    <reaction evidence="16">
        <text>L-prolyl-[collagen] + 2-oxoglutarate + O2 = trans-4-hydroxy-L-prolyl-[collagen] + succinate + CO2</text>
        <dbReference type="Rhea" id="RHEA:18945"/>
        <dbReference type="Rhea" id="RHEA-COMP:11676"/>
        <dbReference type="Rhea" id="RHEA-COMP:11680"/>
        <dbReference type="ChEBI" id="CHEBI:15379"/>
        <dbReference type="ChEBI" id="CHEBI:16526"/>
        <dbReference type="ChEBI" id="CHEBI:16810"/>
        <dbReference type="ChEBI" id="CHEBI:30031"/>
        <dbReference type="ChEBI" id="CHEBI:50342"/>
        <dbReference type="ChEBI" id="CHEBI:61965"/>
        <dbReference type="EC" id="1.14.11.2"/>
    </reaction>
    <physiologicalReaction direction="left-to-right" evidence="16">
        <dbReference type="Rhea" id="RHEA:18946"/>
    </physiologicalReaction>
</comment>
<keyword evidence="7" id="KW-0479">Metal-binding</keyword>
<dbReference type="InterPro" id="IPR045054">
    <property type="entry name" value="P4HA-like"/>
</dbReference>
<evidence type="ECO:0000256" key="14">
    <source>
        <dbReference type="ARBA" id="ARBA00023004"/>
    </source>
</evidence>
<dbReference type="Gene3D" id="2.60.120.620">
    <property type="entry name" value="q2cbj1_9rhob like domain"/>
    <property type="match status" value="1"/>
</dbReference>
<dbReference type="PROSITE" id="PS51471">
    <property type="entry name" value="FE2OG_OXY"/>
    <property type="match status" value="1"/>
</dbReference>
<dbReference type="Pfam" id="PF23558">
    <property type="entry name" value="TPR_P4H"/>
    <property type="match status" value="1"/>
</dbReference>
<keyword evidence="23" id="KW-1185">Reference proteome</keyword>
<organism evidence="22 23">
    <name type="scientific">Coilia grayii</name>
    <name type="common">Gray's grenadier anchovy</name>
    <dbReference type="NCBI Taxonomy" id="363190"/>
    <lineage>
        <taxon>Eukaryota</taxon>
        <taxon>Metazoa</taxon>
        <taxon>Chordata</taxon>
        <taxon>Craniata</taxon>
        <taxon>Vertebrata</taxon>
        <taxon>Euteleostomi</taxon>
        <taxon>Actinopterygii</taxon>
        <taxon>Neopterygii</taxon>
        <taxon>Teleostei</taxon>
        <taxon>Clupei</taxon>
        <taxon>Clupeiformes</taxon>
        <taxon>Clupeoidei</taxon>
        <taxon>Engraulidae</taxon>
        <taxon>Coilinae</taxon>
        <taxon>Coilia</taxon>
    </lineage>
</organism>
<dbReference type="PANTHER" id="PTHR10869:SF223">
    <property type="entry name" value="PROLYL 4-HYDROXYLASE SUBUNIT ALPHA-3"/>
    <property type="match status" value="1"/>
</dbReference>
<evidence type="ECO:0000256" key="10">
    <source>
        <dbReference type="ARBA" id="ARBA00022824"/>
    </source>
</evidence>
<name>A0ABD1KA49_9TELE</name>
<evidence type="ECO:0000256" key="13">
    <source>
        <dbReference type="ARBA" id="ARBA00023002"/>
    </source>
</evidence>
<evidence type="ECO:0000256" key="4">
    <source>
        <dbReference type="ARBA" id="ARBA00004319"/>
    </source>
</evidence>